<evidence type="ECO:0000256" key="2">
    <source>
        <dbReference type="ARBA" id="ARBA00022679"/>
    </source>
</evidence>
<keyword evidence="1" id="KW-0645">Protease</keyword>
<keyword evidence="6" id="KW-0378">Hydrolase</keyword>
<evidence type="ECO:0000256" key="7">
    <source>
        <dbReference type="ARBA" id="ARBA00022918"/>
    </source>
</evidence>
<organism evidence="9 10">
    <name type="scientific">Araneus ventricosus</name>
    <name type="common">Orbweaver spider</name>
    <name type="synonym">Epeira ventricosa</name>
    <dbReference type="NCBI Taxonomy" id="182803"/>
    <lineage>
        <taxon>Eukaryota</taxon>
        <taxon>Metazoa</taxon>
        <taxon>Ecdysozoa</taxon>
        <taxon>Arthropoda</taxon>
        <taxon>Chelicerata</taxon>
        <taxon>Arachnida</taxon>
        <taxon>Araneae</taxon>
        <taxon>Araneomorphae</taxon>
        <taxon>Entelegynae</taxon>
        <taxon>Araneoidea</taxon>
        <taxon>Araneidae</taxon>
        <taxon>Araneus</taxon>
    </lineage>
</organism>
<dbReference type="InterPro" id="IPR053134">
    <property type="entry name" value="RNA-dir_DNA_polymerase"/>
</dbReference>
<dbReference type="InterPro" id="IPR043128">
    <property type="entry name" value="Rev_trsase/Diguanyl_cyclase"/>
</dbReference>
<evidence type="ECO:0000256" key="5">
    <source>
        <dbReference type="ARBA" id="ARBA00022759"/>
    </source>
</evidence>
<keyword evidence="5" id="KW-0255">Endonuclease</keyword>
<dbReference type="EMBL" id="BGPR01001233">
    <property type="protein sequence ID" value="GBM48925.1"/>
    <property type="molecule type" value="Genomic_DNA"/>
</dbReference>
<dbReference type="Gene3D" id="3.10.10.10">
    <property type="entry name" value="HIV Type 1 Reverse Transcriptase, subunit A, domain 1"/>
    <property type="match status" value="1"/>
</dbReference>
<dbReference type="Proteomes" id="UP000499080">
    <property type="component" value="Unassembled WGS sequence"/>
</dbReference>
<keyword evidence="4" id="KW-0540">Nuclease</keyword>
<keyword evidence="7" id="KW-0695">RNA-directed DNA polymerase</keyword>
<dbReference type="FunFam" id="3.10.10.10:FF:000007">
    <property type="entry name" value="Retrovirus-related Pol polyprotein from transposon 17.6-like Protein"/>
    <property type="match status" value="1"/>
</dbReference>
<dbReference type="CDD" id="cd01647">
    <property type="entry name" value="RT_LTR"/>
    <property type="match status" value="1"/>
</dbReference>
<dbReference type="Gene3D" id="3.30.70.270">
    <property type="match status" value="1"/>
</dbReference>
<sequence length="106" mass="12624">MYTSIRSWSVDYKIDFWPPRFVKYPTVRRLNKITKKDVYLMPRIDNALYSLSGASLYSTMDLKSGYWQIEVDERDKEKTAFITPDGLYQFKVMPFGLVMPQQHLKE</sequence>
<name>A0A4Y2G8A2_ARAVE</name>
<dbReference type="Pfam" id="PF00078">
    <property type="entry name" value="RVT_1"/>
    <property type="match status" value="1"/>
</dbReference>
<evidence type="ECO:0000256" key="1">
    <source>
        <dbReference type="ARBA" id="ARBA00022670"/>
    </source>
</evidence>
<gene>
    <name evidence="9" type="ORF">AVEN_18425_1</name>
</gene>
<dbReference type="InterPro" id="IPR000477">
    <property type="entry name" value="RT_dom"/>
</dbReference>
<dbReference type="SUPFAM" id="SSF56672">
    <property type="entry name" value="DNA/RNA polymerases"/>
    <property type="match status" value="1"/>
</dbReference>
<proteinExistence type="predicted"/>
<keyword evidence="2" id="KW-0808">Transferase</keyword>
<keyword evidence="3" id="KW-0548">Nucleotidyltransferase</keyword>
<dbReference type="AlphaFoldDB" id="A0A4Y2G8A2"/>
<evidence type="ECO:0000313" key="9">
    <source>
        <dbReference type="EMBL" id="GBM48925.1"/>
    </source>
</evidence>
<evidence type="ECO:0000256" key="6">
    <source>
        <dbReference type="ARBA" id="ARBA00022801"/>
    </source>
</evidence>
<dbReference type="GO" id="GO:0006508">
    <property type="term" value="P:proteolysis"/>
    <property type="evidence" value="ECO:0007669"/>
    <property type="project" value="UniProtKB-KW"/>
</dbReference>
<dbReference type="OrthoDB" id="112267at2759"/>
<dbReference type="PANTHER" id="PTHR24559">
    <property type="entry name" value="TRANSPOSON TY3-I GAG-POL POLYPROTEIN"/>
    <property type="match status" value="1"/>
</dbReference>
<dbReference type="InterPro" id="IPR043502">
    <property type="entry name" value="DNA/RNA_pol_sf"/>
</dbReference>
<evidence type="ECO:0000259" key="8">
    <source>
        <dbReference type="Pfam" id="PF00078"/>
    </source>
</evidence>
<comment type="caution">
    <text evidence="9">The sequence shown here is derived from an EMBL/GenBank/DDBJ whole genome shotgun (WGS) entry which is preliminary data.</text>
</comment>
<evidence type="ECO:0000313" key="10">
    <source>
        <dbReference type="Proteomes" id="UP000499080"/>
    </source>
</evidence>
<dbReference type="PANTHER" id="PTHR24559:SF444">
    <property type="entry name" value="REVERSE TRANSCRIPTASE DOMAIN-CONTAINING PROTEIN"/>
    <property type="match status" value="1"/>
</dbReference>
<accession>A0A4Y2G8A2</accession>
<dbReference type="GO" id="GO:0008233">
    <property type="term" value="F:peptidase activity"/>
    <property type="evidence" value="ECO:0007669"/>
    <property type="project" value="UniProtKB-KW"/>
</dbReference>
<dbReference type="GO" id="GO:0004519">
    <property type="term" value="F:endonuclease activity"/>
    <property type="evidence" value="ECO:0007669"/>
    <property type="project" value="UniProtKB-KW"/>
</dbReference>
<evidence type="ECO:0000256" key="4">
    <source>
        <dbReference type="ARBA" id="ARBA00022722"/>
    </source>
</evidence>
<reference evidence="9 10" key="1">
    <citation type="journal article" date="2019" name="Sci. Rep.">
        <title>Orb-weaving spider Araneus ventricosus genome elucidates the spidroin gene catalogue.</title>
        <authorList>
            <person name="Kono N."/>
            <person name="Nakamura H."/>
            <person name="Ohtoshi R."/>
            <person name="Moran D.A.P."/>
            <person name="Shinohara A."/>
            <person name="Yoshida Y."/>
            <person name="Fujiwara M."/>
            <person name="Mori M."/>
            <person name="Tomita M."/>
            <person name="Arakawa K."/>
        </authorList>
    </citation>
    <scope>NUCLEOTIDE SEQUENCE [LARGE SCALE GENOMIC DNA]</scope>
</reference>
<dbReference type="GO" id="GO:0003964">
    <property type="term" value="F:RNA-directed DNA polymerase activity"/>
    <property type="evidence" value="ECO:0007669"/>
    <property type="project" value="UniProtKB-KW"/>
</dbReference>
<protein>
    <recommendedName>
        <fullName evidence="8">Reverse transcriptase domain-containing protein</fullName>
    </recommendedName>
</protein>
<evidence type="ECO:0000256" key="3">
    <source>
        <dbReference type="ARBA" id="ARBA00022695"/>
    </source>
</evidence>
<feature type="domain" description="Reverse transcriptase" evidence="8">
    <location>
        <begin position="27"/>
        <end position="99"/>
    </location>
</feature>
<keyword evidence="10" id="KW-1185">Reference proteome</keyword>